<protein>
    <submittedName>
        <fullName evidence="2">Beta/Gamma crystallin family protein</fullName>
    </submittedName>
</protein>
<dbReference type="AlphaFoldDB" id="A0A090ZCV6"/>
<dbReference type="InterPro" id="IPR011024">
    <property type="entry name" value="G_crystallin-like"/>
</dbReference>
<dbReference type="Gene3D" id="2.60.20.10">
    <property type="entry name" value="Crystallins"/>
    <property type="match status" value="5"/>
</dbReference>
<name>A0A090ZCV6_9BACI</name>
<evidence type="ECO:0000313" key="4">
    <source>
        <dbReference type="Proteomes" id="UP000029389"/>
    </source>
</evidence>
<keyword evidence="1" id="KW-0732">Signal</keyword>
<reference evidence="2 4" key="1">
    <citation type="submission" date="2014-04" db="EMBL/GenBank/DDBJ databases">
        <authorList>
            <person name="Bishop-Lilly K.A."/>
            <person name="Broomall S.M."/>
            <person name="Chain P.S."/>
            <person name="Chertkov O."/>
            <person name="Coyne S.R."/>
            <person name="Daligault H.E."/>
            <person name="Davenport K.W."/>
            <person name="Erkkila T."/>
            <person name="Frey K.G."/>
            <person name="Gibbons H.S."/>
            <person name="Gu W."/>
            <person name="Jaissle J."/>
            <person name="Johnson S.L."/>
            <person name="Koroleva G.I."/>
            <person name="Ladner J.T."/>
            <person name="Lo C.-C."/>
            <person name="Minogue T.D."/>
            <person name="Munk C."/>
            <person name="Palacios G.F."/>
            <person name="Redden C.L."/>
            <person name="Rosenzweig C.N."/>
            <person name="Scholz M.B."/>
            <person name="Teshima H."/>
            <person name="Xu Y."/>
        </authorList>
    </citation>
    <scope>NUCLEOTIDE SEQUENCE [LARGE SCALE GENOMIC DNA]</scope>
    <source>
        <strain evidence="2 4">BHP</strain>
    </source>
</reference>
<sequence length="529" mass="58205">MRKLRKKFLVISVALAAVLGNSINLSNSVGTAEAATSSKNNVTFYVQDPSIGTKFTDSYSRNNFGSSPGDSNLNDTISSLTVGKNTKVTLYDGENFSGVSYIVTNASNADKFFDLTQSFNDKTSSYKIEDIGSNSVTFYENGKNTGAEYTESVSRSSVNNSPGGWKFNNNISGVTLAARTELRIYDGENYTGSTYYLSNNTDQDVFYNLSTIANGVYNDKTSSYIVYHLDGYNAYPVYFNAVFYDELNGNGQSFRDTVRGTYLSRQFMSSSPGGDEFNDRASSVKLTPGTKLTVFEDANYGGASSVYTNTTNVDQLINLTSFDNKMSSYIIELGTTTPTSHSVTFYENPSGSGQSYIDTMSRNWVGDSPGGSYFDDKISSVALEPHTRLVVYEYSNKSGYRHTVINDSDYVKTYDLTTFDNRISSYEIDQLPAHSVTFLQHSYENDGNSGSNYTETTSRPSFDNSPIGSSFNDMASSVIVGAYTKVVLYQHANYGGETKELINDTNGEKVFNLPDFNDKASSFTISKTR</sequence>
<feature type="chain" id="PRO_5039119710" evidence="1">
    <location>
        <begin position="17"/>
        <end position="529"/>
    </location>
</feature>
<dbReference type="RefSeq" id="WP_042979188.1">
    <property type="nucleotide sequence ID" value="NZ_JMQC01000008.1"/>
</dbReference>
<evidence type="ECO:0000313" key="2">
    <source>
        <dbReference type="EMBL" id="KFN02076.1"/>
    </source>
</evidence>
<feature type="signal peptide" evidence="1">
    <location>
        <begin position="1"/>
        <end position="16"/>
    </location>
</feature>
<evidence type="ECO:0000313" key="3">
    <source>
        <dbReference type="EMBL" id="RFT62701.1"/>
    </source>
</evidence>
<evidence type="ECO:0000313" key="5">
    <source>
        <dbReference type="Proteomes" id="UP000264294"/>
    </source>
</evidence>
<dbReference type="EMBL" id="JMQC01000008">
    <property type="protein sequence ID" value="KFN02076.1"/>
    <property type="molecule type" value="Genomic_DNA"/>
</dbReference>
<evidence type="ECO:0000256" key="1">
    <source>
        <dbReference type="SAM" id="SignalP"/>
    </source>
</evidence>
<organism evidence="2 4">
    <name type="scientific">Bacillus clarus</name>
    <dbReference type="NCBI Taxonomy" id="2338372"/>
    <lineage>
        <taxon>Bacteria</taxon>
        <taxon>Bacillati</taxon>
        <taxon>Bacillota</taxon>
        <taxon>Bacilli</taxon>
        <taxon>Bacillales</taxon>
        <taxon>Bacillaceae</taxon>
        <taxon>Bacillus</taxon>
        <taxon>Bacillus cereus group</taxon>
    </lineage>
</organism>
<keyword evidence="5" id="KW-1185">Reference proteome</keyword>
<accession>A0A090ZCV6</accession>
<dbReference type="EMBL" id="QVOD01000062">
    <property type="protein sequence ID" value="RFT62701.1"/>
    <property type="molecule type" value="Genomic_DNA"/>
</dbReference>
<gene>
    <name evidence="3" type="ORF">D0U04_27310</name>
    <name evidence="2" type="ORF">DJ93_540</name>
</gene>
<proteinExistence type="predicted"/>
<dbReference type="PATRIC" id="fig|1405.8.peg.715"/>
<dbReference type="Proteomes" id="UP000264294">
    <property type="component" value="Unassembled WGS sequence"/>
</dbReference>
<dbReference type="SUPFAM" id="SSF49695">
    <property type="entry name" value="gamma-Crystallin-like"/>
    <property type="match status" value="4"/>
</dbReference>
<reference evidence="3 5" key="2">
    <citation type="submission" date="2018-08" db="EMBL/GenBank/DDBJ databases">
        <title>Bacillus clarus sp. nov. strain PS00077A.</title>
        <authorList>
            <person name="Mendez Acevedo M."/>
            <person name="Carroll L."/>
            <person name="Mukherjee M."/>
            <person name="Wiedmann M."/>
            <person name="Kovac J."/>
        </authorList>
    </citation>
    <scope>NUCLEOTIDE SEQUENCE [LARGE SCALE GENOMIC DNA]</scope>
    <source>
        <strain evidence="3 5">PS00077A</strain>
    </source>
</reference>
<comment type="caution">
    <text evidence="2">The sequence shown here is derived from an EMBL/GenBank/DDBJ whole genome shotgun (WGS) entry which is preliminary data.</text>
</comment>
<dbReference type="Proteomes" id="UP000029389">
    <property type="component" value="Unassembled WGS sequence"/>
</dbReference>